<organism evidence="1">
    <name type="scientific">Tanacetum cinerariifolium</name>
    <name type="common">Dalmatian daisy</name>
    <name type="synonym">Chrysanthemum cinerariifolium</name>
    <dbReference type="NCBI Taxonomy" id="118510"/>
    <lineage>
        <taxon>Eukaryota</taxon>
        <taxon>Viridiplantae</taxon>
        <taxon>Streptophyta</taxon>
        <taxon>Embryophyta</taxon>
        <taxon>Tracheophyta</taxon>
        <taxon>Spermatophyta</taxon>
        <taxon>Magnoliopsida</taxon>
        <taxon>eudicotyledons</taxon>
        <taxon>Gunneridae</taxon>
        <taxon>Pentapetalae</taxon>
        <taxon>asterids</taxon>
        <taxon>campanulids</taxon>
        <taxon>Asterales</taxon>
        <taxon>Asteraceae</taxon>
        <taxon>Asteroideae</taxon>
        <taxon>Anthemideae</taxon>
        <taxon>Anthemidinae</taxon>
        <taxon>Tanacetum</taxon>
    </lineage>
</organism>
<dbReference type="AlphaFoldDB" id="A0A6L2MTC8"/>
<sequence>MNDFLTMMQSFCEKLLQQQQAANIDQPPLQELSIQEMEDLKQHYLDEMLILSNDLGIKDYRNEKIDIRFRRECEDMIDELKGKFNRMSIEINKKKELQCLEQDPEESLIMRNEELSTIPKKKSEEFIKSSVEDLVPIRSDDIELLLHHDLSIPKMSVVSILEGFTDEPPLEENDDLFDLESKEIEWKKILYDDDFYDSKGDVLYLESFLIDDITPNLPPEEFLDRDPRSFNDLKIMVKIFDPRIHEKSFSPTYVSLPFTDHAYLFFTYVVQILLPYFTYSVVSPFLLSSRSEDTIFDLDISAFHFLAPVASHRSGTFISFNVYPNILNESLMEICSSPLFIDLIKHVAL</sequence>
<protein>
    <recommendedName>
        <fullName evidence="2">Reverse transcriptase domain-containing protein</fullName>
    </recommendedName>
</protein>
<evidence type="ECO:0008006" key="2">
    <source>
        <dbReference type="Google" id="ProtNLM"/>
    </source>
</evidence>
<name>A0A6L2MTC8_TANCI</name>
<reference evidence="1" key="1">
    <citation type="journal article" date="2019" name="Sci. Rep.">
        <title>Draft genome of Tanacetum cinerariifolium, the natural source of mosquito coil.</title>
        <authorList>
            <person name="Yamashiro T."/>
            <person name="Shiraishi A."/>
            <person name="Satake H."/>
            <person name="Nakayama K."/>
        </authorList>
    </citation>
    <scope>NUCLEOTIDE SEQUENCE</scope>
</reference>
<dbReference type="EMBL" id="BKCJ010007419">
    <property type="protein sequence ID" value="GEU77173.1"/>
    <property type="molecule type" value="Genomic_DNA"/>
</dbReference>
<gene>
    <name evidence="1" type="ORF">Tci_049151</name>
</gene>
<accession>A0A6L2MTC8</accession>
<comment type="caution">
    <text evidence="1">The sequence shown here is derived from an EMBL/GenBank/DDBJ whole genome shotgun (WGS) entry which is preliminary data.</text>
</comment>
<evidence type="ECO:0000313" key="1">
    <source>
        <dbReference type="EMBL" id="GEU77173.1"/>
    </source>
</evidence>
<proteinExistence type="predicted"/>